<evidence type="ECO:0000313" key="3">
    <source>
        <dbReference type="EMBL" id="MBK6974440.1"/>
    </source>
</evidence>
<feature type="compositionally biased region" description="Low complexity" evidence="1">
    <location>
        <begin position="167"/>
        <end position="180"/>
    </location>
</feature>
<evidence type="ECO:0000313" key="4">
    <source>
        <dbReference type="Proteomes" id="UP000807785"/>
    </source>
</evidence>
<keyword evidence="2" id="KW-0732">Signal</keyword>
<name>A0A9D7HV90_9PROT</name>
<dbReference type="Proteomes" id="UP000807785">
    <property type="component" value="Unassembled WGS sequence"/>
</dbReference>
<feature type="region of interest" description="Disordered" evidence="1">
    <location>
        <begin position="242"/>
        <end position="263"/>
    </location>
</feature>
<comment type="caution">
    <text evidence="3">The sequence shown here is derived from an EMBL/GenBank/DDBJ whole genome shotgun (WGS) entry which is preliminary data.</text>
</comment>
<feature type="signal peptide" evidence="2">
    <location>
        <begin position="1"/>
        <end position="25"/>
    </location>
</feature>
<feature type="chain" id="PRO_5039461964" evidence="2">
    <location>
        <begin position="26"/>
        <end position="263"/>
    </location>
</feature>
<reference evidence="3" key="1">
    <citation type="submission" date="2020-10" db="EMBL/GenBank/DDBJ databases">
        <title>Connecting structure to function with the recovery of over 1000 high-quality activated sludge metagenome-assembled genomes encoding full-length rRNA genes using long-read sequencing.</title>
        <authorList>
            <person name="Singleton C.M."/>
            <person name="Petriglieri F."/>
            <person name="Kristensen J.M."/>
            <person name="Kirkegaard R.H."/>
            <person name="Michaelsen T.Y."/>
            <person name="Andersen M.H."/>
            <person name="Karst S.M."/>
            <person name="Dueholm M.S."/>
            <person name="Nielsen P.H."/>
            <person name="Albertsen M."/>
        </authorList>
    </citation>
    <scope>NUCLEOTIDE SEQUENCE</scope>
    <source>
        <strain evidence="3">Bjer_18-Q3-R1-45_BAT3C.347</strain>
    </source>
</reference>
<organism evidence="3 4">
    <name type="scientific">Candidatus Methylophosphatis roskildensis</name>
    <dbReference type="NCBI Taxonomy" id="2899263"/>
    <lineage>
        <taxon>Bacteria</taxon>
        <taxon>Pseudomonadati</taxon>
        <taxon>Pseudomonadota</taxon>
        <taxon>Betaproteobacteria</taxon>
        <taxon>Nitrosomonadales</taxon>
        <taxon>Sterolibacteriaceae</taxon>
        <taxon>Candidatus Methylophosphatis</taxon>
    </lineage>
</organism>
<gene>
    <name evidence="3" type="ORF">IPH26_16330</name>
</gene>
<sequence>MHKYLARLALAVAACAVAHTVSASALLDVEIVARSDGRVLPSWRHQGRLWVAGNPGEAYAVRLVNRSPGRVLAVLSVDGVNAVSGETAAALQSGYVLSAGRSAEVRGWRKSLDEVAQFTFTRLSDSYAARTGRPDNVGVIGVALFREAPMPGVWRQDAPAVGRSKSAASANEAAGAAAPQARDEVARAPAESERLGTGHGAREHDPTRYTEFRRASAGPAETIAIYYDSYQNLLARGIVPREPRYSAPHPDPFPGRFVPDPQG</sequence>
<feature type="compositionally biased region" description="Basic and acidic residues" evidence="1">
    <location>
        <begin position="181"/>
        <end position="209"/>
    </location>
</feature>
<dbReference type="AlphaFoldDB" id="A0A9D7HV90"/>
<accession>A0A9D7HV90</accession>
<feature type="region of interest" description="Disordered" evidence="1">
    <location>
        <begin position="156"/>
        <end position="209"/>
    </location>
</feature>
<evidence type="ECO:0000256" key="1">
    <source>
        <dbReference type="SAM" id="MobiDB-lite"/>
    </source>
</evidence>
<dbReference type="EMBL" id="JADJEV010000004">
    <property type="protein sequence ID" value="MBK6974440.1"/>
    <property type="molecule type" value="Genomic_DNA"/>
</dbReference>
<proteinExistence type="predicted"/>
<evidence type="ECO:0000256" key="2">
    <source>
        <dbReference type="SAM" id="SignalP"/>
    </source>
</evidence>
<protein>
    <submittedName>
        <fullName evidence="3">Uncharacterized protein</fullName>
    </submittedName>
</protein>